<name>A0A9P0B1K3_BRAAE</name>
<dbReference type="Proteomes" id="UP001154078">
    <property type="component" value="Chromosome 4"/>
</dbReference>
<gene>
    <name evidence="3" type="ORF">MELIAE_LOCUS6146</name>
</gene>
<organism evidence="3 4">
    <name type="scientific">Brassicogethes aeneus</name>
    <name type="common">Rape pollen beetle</name>
    <name type="synonym">Meligethes aeneus</name>
    <dbReference type="NCBI Taxonomy" id="1431903"/>
    <lineage>
        <taxon>Eukaryota</taxon>
        <taxon>Metazoa</taxon>
        <taxon>Ecdysozoa</taxon>
        <taxon>Arthropoda</taxon>
        <taxon>Hexapoda</taxon>
        <taxon>Insecta</taxon>
        <taxon>Pterygota</taxon>
        <taxon>Neoptera</taxon>
        <taxon>Endopterygota</taxon>
        <taxon>Coleoptera</taxon>
        <taxon>Polyphaga</taxon>
        <taxon>Cucujiformia</taxon>
        <taxon>Nitidulidae</taxon>
        <taxon>Meligethinae</taxon>
        <taxon>Brassicogethes</taxon>
    </lineage>
</organism>
<dbReference type="PANTHER" id="PTHR16305">
    <property type="entry name" value="TESTICULAR SOLUBLE ADENYLYL CYCLASE"/>
    <property type="match status" value="1"/>
</dbReference>
<protein>
    <submittedName>
        <fullName evidence="3">Uncharacterized protein</fullName>
    </submittedName>
</protein>
<keyword evidence="2" id="KW-0067">ATP-binding</keyword>
<evidence type="ECO:0000256" key="1">
    <source>
        <dbReference type="ARBA" id="ARBA00022741"/>
    </source>
</evidence>
<accession>A0A9P0B1K3</accession>
<dbReference type="GO" id="GO:0005524">
    <property type="term" value="F:ATP binding"/>
    <property type="evidence" value="ECO:0007669"/>
    <property type="project" value="UniProtKB-KW"/>
</dbReference>
<sequence length="537" mass="62518">MQFVMTNFKDMCYNLLTDKQSKDFHHRAIRYLQHETKKCKSCGKGYFAIGLSKNVRFGSSRWKKIGKYDQAFINPGSVGDSKNTNVDEIEMMYRKSLYSLPESVSNSSRRKTTSYFSTGDVSSHMAKSELSESQSGFVLFQRRPIHVNILRTNSFSDFDFTDCKCLSILMSMYCEMLRHCKGIENVEKIFEVSIDYSYVCMESKNDVEAENSLKLALELLESPIFSEKYQNWMIDLKRAKVYTILGQGKMNIKRDLQGAYKCFIKALVLYGFPFPRNLLKIKRQIKYESCKHWCRIYINSKIGTVNTDEESEFCNNISECLQNLSKLFVKRQMYHHAELAAIWALNKALDGGENFLNLCNAYAQMLTINNCVRRRNYTNYHERSAIKLTRLRRNFDKQELEAIAWLMLSVFVGRFVASKLNLNLLELGRVIWQIGKTTHSFKILLQILPLMILFAIIFKLMPETVDILNDFFIYSNDDVDGSGLFDYYCACLILQLETGFSIESFKSCESFLLRSTFNFSLKDPSSRKRLAVILWLW</sequence>
<dbReference type="GO" id="GO:0005737">
    <property type="term" value="C:cytoplasm"/>
    <property type="evidence" value="ECO:0007669"/>
    <property type="project" value="TreeGrafter"/>
</dbReference>
<dbReference type="OrthoDB" id="194468at2759"/>
<evidence type="ECO:0000313" key="3">
    <source>
        <dbReference type="EMBL" id="CAH0554598.1"/>
    </source>
</evidence>
<reference evidence="3" key="1">
    <citation type="submission" date="2021-12" db="EMBL/GenBank/DDBJ databases">
        <authorList>
            <person name="King R."/>
        </authorList>
    </citation>
    <scope>NUCLEOTIDE SEQUENCE</scope>
</reference>
<dbReference type="EMBL" id="OV121135">
    <property type="protein sequence ID" value="CAH0554598.1"/>
    <property type="molecule type" value="Genomic_DNA"/>
</dbReference>
<keyword evidence="4" id="KW-1185">Reference proteome</keyword>
<dbReference type="PANTHER" id="PTHR16305:SF28">
    <property type="entry name" value="GUANYLATE CYCLASE DOMAIN-CONTAINING PROTEIN"/>
    <property type="match status" value="1"/>
</dbReference>
<evidence type="ECO:0000256" key="2">
    <source>
        <dbReference type="ARBA" id="ARBA00022840"/>
    </source>
</evidence>
<evidence type="ECO:0000313" key="4">
    <source>
        <dbReference type="Proteomes" id="UP001154078"/>
    </source>
</evidence>
<keyword evidence="1" id="KW-0547">Nucleotide-binding</keyword>
<dbReference type="GO" id="GO:0004016">
    <property type="term" value="F:adenylate cyclase activity"/>
    <property type="evidence" value="ECO:0007669"/>
    <property type="project" value="TreeGrafter"/>
</dbReference>
<proteinExistence type="predicted"/>
<dbReference type="AlphaFoldDB" id="A0A9P0B1K3"/>